<accession>A0AAU7D6R6</accession>
<reference evidence="1" key="1">
    <citation type="submission" date="2023-03" db="EMBL/GenBank/DDBJ databases">
        <title>Edaphobacter sp.</title>
        <authorList>
            <person name="Huber K.J."/>
            <person name="Papendorf J."/>
            <person name="Pilke C."/>
            <person name="Bunk B."/>
            <person name="Sproeer C."/>
            <person name="Pester M."/>
        </authorList>
    </citation>
    <scope>NUCLEOTIDE SEQUENCE</scope>
    <source>
        <strain evidence="1">DSM 109920</strain>
    </source>
</reference>
<name>A0AAU7D6R6_9BACT</name>
<evidence type="ECO:0000313" key="1">
    <source>
        <dbReference type="EMBL" id="XBH12999.1"/>
    </source>
</evidence>
<dbReference type="AlphaFoldDB" id="A0AAU7D6R6"/>
<proteinExistence type="predicted"/>
<protein>
    <submittedName>
        <fullName evidence="1">Uncharacterized protein</fullName>
    </submittedName>
</protein>
<gene>
    <name evidence="1" type="ORF">P8936_15070</name>
</gene>
<dbReference type="EMBL" id="CP121195">
    <property type="protein sequence ID" value="XBH12999.1"/>
    <property type="molecule type" value="Genomic_DNA"/>
</dbReference>
<dbReference type="RefSeq" id="WP_348269656.1">
    <property type="nucleotide sequence ID" value="NZ_CP121195.1"/>
</dbReference>
<sequence>MIVEQDELEVLSSAVTGGNTLKLARQLDRKLYENTHKVLVLAGDKWNRSAQAHLFQDKAADAIEQIIPTRQIIDVEKP</sequence>
<organism evidence="1">
    <name type="scientific">Edaphobacter paludis</name>
    <dbReference type="NCBI Taxonomy" id="3035702"/>
    <lineage>
        <taxon>Bacteria</taxon>
        <taxon>Pseudomonadati</taxon>
        <taxon>Acidobacteriota</taxon>
        <taxon>Terriglobia</taxon>
        <taxon>Terriglobales</taxon>
        <taxon>Acidobacteriaceae</taxon>
        <taxon>Edaphobacter</taxon>
    </lineage>
</organism>